<comment type="subcellular location">
    <subcellularLocation>
        <location evidence="1">Cell membrane</location>
        <topology evidence="1">Multi-pass membrane protein</topology>
    </subcellularLocation>
</comment>
<dbReference type="InterPro" id="IPR045863">
    <property type="entry name" value="CorA_TM1_TM2"/>
</dbReference>
<evidence type="ECO:0000256" key="3">
    <source>
        <dbReference type="ARBA" id="ARBA00022448"/>
    </source>
</evidence>
<dbReference type="SUPFAM" id="SSF143865">
    <property type="entry name" value="CorA soluble domain-like"/>
    <property type="match status" value="1"/>
</dbReference>
<comment type="similarity">
    <text evidence="2">Belongs to the CorA metal ion transporter (MIT) (TC 1.A.35) family.</text>
</comment>
<evidence type="ECO:0000256" key="4">
    <source>
        <dbReference type="ARBA" id="ARBA00022475"/>
    </source>
</evidence>
<evidence type="ECO:0000256" key="10">
    <source>
        <dbReference type="ARBA" id="ARBA00023136"/>
    </source>
</evidence>
<dbReference type="Proteomes" id="UP000094070">
    <property type="component" value="Unassembled WGS sequence"/>
</dbReference>
<dbReference type="GO" id="GO:0050897">
    <property type="term" value="F:cobalt ion binding"/>
    <property type="evidence" value="ECO:0007669"/>
    <property type="project" value="TreeGrafter"/>
</dbReference>
<name>A0A1E5E6Q5_9VIBR</name>
<evidence type="ECO:0000313" key="12">
    <source>
        <dbReference type="EMBL" id="OEF30144.1"/>
    </source>
</evidence>
<dbReference type="SUPFAM" id="SSF144083">
    <property type="entry name" value="Magnesium transport protein CorA, transmembrane region"/>
    <property type="match status" value="1"/>
</dbReference>
<dbReference type="GO" id="GO:0015095">
    <property type="term" value="F:magnesium ion transmembrane transporter activity"/>
    <property type="evidence" value="ECO:0007669"/>
    <property type="project" value="TreeGrafter"/>
</dbReference>
<keyword evidence="3" id="KW-0813">Transport</keyword>
<feature type="transmembrane region" description="Helical" evidence="11">
    <location>
        <begin position="288"/>
        <end position="308"/>
    </location>
</feature>
<dbReference type="InterPro" id="IPR045861">
    <property type="entry name" value="CorA_cytoplasmic_dom"/>
</dbReference>
<dbReference type="OrthoDB" id="9803484at2"/>
<proteinExistence type="inferred from homology"/>
<sequence length="314" mass="36167">MTDHFLIDQWQFNGVDAEQITPRNEHEAKIQTGNWYHCQRESIGLRKWLQLNQIEPGIIDSLLKDDTRPRFELYEDGSFLLILRGVNLNEGAKPDDMLSIRMFWQNNSLISTRKMSSRTITNIRNALLNGNGPKSLPQLLMAIITGLNLNIEKFLNQTEERLFELDEADYDDNELHLIHKRILKLRRFLKPQRYAINDLVEANIPEISSVETHSWNVLDTSTRLTESMDFYLEQIQVMKSEIAQEQAEKMNRNTYLFTIVAAIFLPLGFLTGLLGINIGGIPGVDNPMAFALFCAGLGVTLLLELLLLKWLKFF</sequence>
<evidence type="ECO:0000256" key="11">
    <source>
        <dbReference type="SAM" id="Phobius"/>
    </source>
</evidence>
<protein>
    <submittedName>
        <fullName evidence="12">Magnesium transporter</fullName>
    </submittedName>
</protein>
<evidence type="ECO:0000313" key="13">
    <source>
        <dbReference type="Proteomes" id="UP000094070"/>
    </source>
</evidence>
<evidence type="ECO:0000256" key="2">
    <source>
        <dbReference type="ARBA" id="ARBA00009765"/>
    </source>
</evidence>
<accession>A0A1E5E6Q5</accession>
<dbReference type="PANTHER" id="PTHR46494:SF3">
    <property type="entry name" value="ZINC TRANSPORT PROTEIN ZNTB"/>
    <property type="match status" value="1"/>
</dbReference>
<dbReference type="InterPro" id="IPR002523">
    <property type="entry name" value="MgTranspt_CorA/ZnTranspt_ZntB"/>
</dbReference>
<dbReference type="GO" id="GO:0005886">
    <property type="term" value="C:plasma membrane"/>
    <property type="evidence" value="ECO:0007669"/>
    <property type="project" value="UniProtKB-SubCell"/>
</dbReference>
<reference evidence="12 13" key="1">
    <citation type="journal article" date="2012" name="Science">
        <title>Ecological populations of bacteria act as socially cohesive units of antibiotic production and resistance.</title>
        <authorList>
            <person name="Cordero O.X."/>
            <person name="Wildschutte H."/>
            <person name="Kirkup B."/>
            <person name="Proehl S."/>
            <person name="Ngo L."/>
            <person name="Hussain F."/>
            <person name="Le Roux F."/>
            <person name="Mincer T."/>
            <person name="Polz M.F."/>
        </authorList>
    </citation>
    <scope>NUCLEOTIDE SEQUENCE [LARGE SCALE GENOMIC DNA]</scope>
    <source>
        <strain evidence="12 13">1S-45</strain>
    </source>
</reference>
<keyword evidence="9" id="KW-0406">Ion transport</keyword>
<keyword evidence="4" id="KW-1003">Cell membrane</keyword>
<dbReference type="Gene3D" id="3.30.460.20">
    <property type="entry name" value="CorA soluble domain-like"/>
    <property type="match status" value="1"/>
</dbReference>
<dbReference type="Pfam" id="PF01544">
    <property type="entry name" value="CorA"/>
    <property type="match status" value="1"/>
</dbReference>
<keyword evidence="6 11" id="KW-0812">Transmembrane</keyword>
<gene>
    <name evidence="12" type="ORF">A1QC_00260</name>
</gene>
<evidence type="ECO:0000256" key="5">
    <source>
        <dbReference type="ARBA" id="ARBA00022519"/>
    </source>
</evidence>
<dbReference type="EMBL" id="AJYK02000002">
    <property type="protein sequence ID" value="OEF30144.1"/>
    <property type="molecule type" value="Genomic_DNA"/>
</dbReference>
<evidence type="ECO:0000256" key="1">
    <source>
        <dbReference type="ARBA" id="ARBA00004651"/>
    </source>
</evidence>
<dbReference type="eggNOG" id="COG0598">
    <property type="taxonomic scope" value="Bacteria"/>
</dbReference>
<keyword evidence="8 11" id="KW-1133">Transmembrane helix</keyword>
<comment type="caution">
    <text evidence="12">The sequence shown here is derived from an EMBL/GenBank/DDBJ whole genome shotgun (WGS) entry which is preliminary data.</text>
</comment>
<keyword evidence="5" id="KW-0997">Cell inner membrane</keyword>
<dbReference type="PANTHER" id="PTHR46494">
    <property type="entry name" value="CORA FAMILY METAL ION TRANSPORTER (EUROFUNG)"/>
    <property type="match status" value="1"/>
</dbReference>
<evidence type="ECO:0000256" key="6">
    <source>
        <dbReference type="ARBA" id="ARBA00022692"/>
    </source>
</evidence>
<evidence type="ECO:0000256" key="8">
    <source>
        <dbReference type="ARBA" id="ARBA00022989"/>
    </source>
</evidence>
<keyword evidence="10 11" id="KW-0472">Membrane</keyword>
<keyword evidence="7" id="KW-0862">Zinc</keyword>
<dbReference type="STRING" id="1188252.A1QC_00260"/>
<dbReference type="RefSeq" id="WP_017025548.1">
    <property type="nucleotide sequence ID" value="NZ_AJYK02000002.1"/>
</dbReference>
<evidence type="ECO:0000256" key="9">
    <source>
        <dbReference type="ARBA" id="ARBA00023065"/>
    </source>
</evidence>
<dbReference type="Gene3D" id="1.20.58.340">
    <property type="entry name" value="Magnesium transport protein CorA, transmembrane region"/>
    <property type="match status" value="2"/>
</dbReference>
<organism evidence="12 13">
    <name type="scientific">Vibrio rumoiensis 1S-45</name>
    <dbReference type="NCBI Taxonomy" id="1188252"/>
    <lineage>
        <taxon>Bacteria</taxon>
        <taxon>Pseudomonadati</taxon>
        <taxon>Pseudomonadota</taxon>
        <taxon>Gammaproteobacteria</taxon>
        <taxon>Vibrionales</taxon>
        <taxon>Vibrionaceae</taxon>
        <taxon>Vibrio</taxon>
    </lineage>
</organism>
<keyword evidence="13" id="KW-1185">Reference proteome</keyword>
<dbReference type="GO" id="GO:0000287">
    <property type="term" value="F:magnesium ion binding"/>
    <property type="evidence" value="ECO:0007669"/>
    <property type="project" value="TreeGrafter"/>
</dbReference>
<feature type="transmembrane region" description="Helical" evidence="11">
    <location>
        <begin position="255"/>
        <end position="276"/>
    </location>
</feature>
<dbReference type="AlphaFoldDB" id="A0A1E5E6Q5"/>
<evidence type="ECO:0000256" key="7">
    <source>
        <dbReference type="ARBA" id="ARBA00022833"/>
    </source>
</evidence>
<dbReference type="GO" id="GO:0015087">
    <property type="term" value="F:cobalt ion transmembrane transporter activity"/>
    <property type="evidence" value="ECO:0007669"/>
    <property type="project" value="TreeGrafter"/>
</dbReference>